<proteinExistence type="predicted"/>
<dbReference type="AlphaFoldDB" id="A0A644TTT1"/>
<sequence>MAMIKSALELALERTKDLKIDEAALEASNIKTEGRRAAGKYLEDFGQYDLAKAVKEAKSQEELFRRSACEVLVAQIQLPTGYYDPDRIGLIGSGLAILASLVPGGKDGGGAGAKKQVEGLMQQISAFMEKYLEELKRVEQAIRSQWAPKLREKELKMAARMGQDVRLDPMSDPEFAAFYKQNVEALKNNYSDALERAKQGLKDLLKIPGEGN</sequence>
<dbReference type="Pfam" id="PF20362">
    <property type="entry name" value="DUF6657"/>
    <property type="match status" value="1"/>
</dbReference>
<protein>
    <submittedName>
        <fullName evidence="1">Uncharacterized protein</fullName>
    </submittedName>
</protein>
<reference evidence="1" key="1">
    <citation type="submission" date="2019-08" db="EMBL/GenBank/DDBJ databases">
        <authorList>
            <person name="Kucharzyk K."/>
            <person name="Murdoch R.W."/>
            <person name="Higgins S."/>
            <person name="Loffler F."/>
        </authorList>
    </citation>
    <scope>NUCLEOTIDE SEQUENCE</scope>
</reference>
<name>A0A644TTT1_9ZZZZ</name>
<accession>A0A644TTT1</accession>
<organism evidence="1">
    <name type="scientific">bioreactor metagenome</name>
    <dbReference type="NCBI Taxonomy" id="1076179"/>
    <lineage>
        <taxon>unclassified sequences</taxon>
        <taxon>metagenomes</taxon>
        <taxon>ecological metagenomes</taxon>
    </lineage>
</organism>
<gene>
    <name evidence="1" type="ORF">SDC9_16164</name>
</gene>
<comment type="caution">
    <text evidence="1">The sequence shown here is derived from an EMBL/GenBank/DDBJ whole genome shotgun (WGS) entry which is preliminary data.</text>
</comment>
<evidence type="ECO:0000313" key="1">
    <source>
        <dbReference type="EMBL" id="MPL70408.1"/>
    </source>
</evidence>
<dbReference type="EMBL" id="VSSQ01000053">
    <property type="protein sequence ID" value="MPL70408.1"/>
    <property type="molecule type" value="Genomic_DNA"/>
</dbReference>
<dbReference type="InterPro" id="IPR046598">
    <property type="entry name" value="DUF6657"/>
</dbReference>